<protein>
    <submittedName>
        <fullName evidence="1">Uncharacterized protein</fullName>
    </submittedName>
</protein>
<accession>J7IQR1</accession>
<reference evidence="2" key="2">
    <citation type="submission" date="2012-08" db="EMBL/GenBank/DDBJ databases">
        <title>Finished genome of Desulfosporosinus meridiei DSM 13257.</title>
        <authorList>
            <person name="Huntemann M."/>
            <person name="Wei C.-L."/>
            <person name="Han J."/>
            <person name="Detter J.C."/>
            <person name="Han C."/>
            <person name="Davenport K."/>
            <person name="Daligault H."/>
            <person name="Erkkila T."/>
            <person name="Gu W."/>
            <person name="Munk A.C.C."/>
            <person name="Teshima H."/>
            <person name="Xu Y."/>
            <person name="Chain P."/>
            <person name="Tapia R."/>
            <person name="Chen A."/>
            <person name="Krypides N."/>
            <person name="Mavromatis K."/>
            <person name="Markowitz V."/>
            <person name="Szeto E."/>
            <person name="Ivanova N."/>
            <person name="Mikhailova N."/>
            <person name="Ovchinnikova G."/>
            <person name="Pagani I."/>
            <person name="Pati A."/>
            <person name="Goodwin L."/>
            <person name="Peters L."/>
            <person name="Pitluck S."/>
            <person name="Woyke T."/>
            <person name="Pester M."/>
            <person name="Spring S."/>
            <person name="Ollivier B."/>
            <person name="Rattei T."/>
            <person name="Klenk H.-P."/>
            <person name="Wagner M."/>
            <person name="Loy A."/>
        </authorList>
    </citation>
    <scope>NUCLEOTIDE SEQUENCE [LARGE SCALE GENOMIC DNA]</scope>
    <source>
        <strain evidence="2">ATCC BAA-275 / DSM 13257 / NCIMB 13706 / S10</strain>
    </source>
</reference>
<gene>
    <name evidence="1" type="ordered locus">Desmer_2014</name>
</gene>
<proteinExistence type="predicted"/>
<evidence type="ECO:0000313" key="2">
    <source>
        <dbReference type="Proteomes" id="UP000005262"/>
    </source>
</evidence>
<dbReference type="Proteomes" id="UP000005262">
    <property type="component" value="Chromosome"/>
</dbReference>
<dbReference type="AlphaFoldDB" id="J7IQR1"/>
<reference evidence="1 2" key="1">
    <citation type="journal article" date="2012" name="J. Bacteriol.">
        <title>Complete genome sequences of Desulfosporosinus orientis DSM765T, Desulfosporosinus youngiae DSM17734T, Desulfosporosinus meridiei DSM13257T, and Desulfosporosinus acidiphilus DSM22704T.</title>
        <authorList>
            <person name="Pester M."/>
            <person name="Brambilla E."/>
            <person name="Alazard D."/>
            <person name="Rattei T."/>
            <person name="Weinmaier T."/>
            <person name="Han J."/>
            <person name="Lucas S."/>
            <person name="Lapidus A."/>
            <person name="Cheng J.F."/>
            <person name="Goodwin L."/>
            <person name="Pitluck S."/>
            <person name="Peters L."/>
            <person name="Ovchinnikova G."/>
            <person name="Teshima H."/>
            <person name="Detter J.C."/>
            <person name="Han C.S."/>
            <person name="Tapia R."/>
            <person name="Land M.L."/>
            <person name="Hauser L."/>
            <person name="Kyrpides N.C."/>
            <person name="Ivanova N.N."/>
            <person name="Pagani I."/>
            <person name="Huntmann M."/>
            <person name="Wei C.L."/>
            <person name="Davenport K.W."/>
            <person name="Daligault H."/>
            <person name="Chain P.S."/>
            <person name="Chen A."/>
            <person name="Mavromatis K."/>
            <person name="Markowitz V."/>
            <person name="Szeto E."/>
            <person name="Mikhailova N."/>
            <person name="Pati A."/>
            <person name="Wagner M."/>
            <person name="Woyke T."/>
            <person name="Ollivier B."/>
            <person name="Klenk H.P."/>
            <person name="Spring S."/>
            <person name="Loy A."/>
        </authorList>
    </citation>
    <scope>NUCLEOTIDE SEQUENCE [LARGE SCALE GENOMIC DNA]</scope>
    <source>
        <strain evidence="2">ATCC BAA-275 / DSM 13257 / NCIMB 13706 / S10</strain>
    </source>
</reference>
<organism evidence="1 2">
    <name type="scientific">Desulfosporosinus meridiei (strain ATCC BAA-275 / DSM 13257 / KCTC 12902 / NCIMB 13706 / S10)</name>
    <dbReference type="NCBI Taxonomy" id="768704"/>
    <lineage>
        <taxon>Bacteria</taxon>
        <taxon>Bacillati</taxon>
        <taxon>Bacillota</taxon>
        <taxon>Clostridia</taxon>
        <taxon>Eubacteriales</taxon>
        <taxon>Desulfitobacteriaceae</taxon>
        <taxon>Desulfosporosinus</taxon>
    </lineage>
</organism>
<sequence>MVSTTSQAPDKSPKYFDRYKIPIPNWRKSGLAKPSWGLGFKLLKVTREDFKTTIKDKDFIGKMHEWDLKYLVHQIELIHEFE</sequence>
<name>J7IQR1_DESMD</name>
<dbReference type="EMBL" id="CP003629">
    <property type="protein sequence ID" value="AFQ43960.1"/>
    <property type="molecule type" value="Genomic_DNA"/>
</dbReference>
<evidence type="ECO:0000313" key="1">
    <source>
        <dbReference type="EMBL" id="AFQ43960.1"/>
    </source>
</evidence>
<keyword evidence="2" id="KW-1185">Reference proteome</keyword>
<dbReference type="HOGENOM" id="CLU_121823_5_0_9"/>
<dbReference type="KEGG" id="dmi:Desmer_2014"/>